<gene>
    <name evidence="11" type="ORF">FrCorBMG51_18035</name>
</gene>
<feature type="compositionally biased region" description="Low complexity" evidence="9">
    <location>
        <begin position="72"/>
        <end position="91"/>
    </location>
</feature>
<accession>A0ABR5F1C0</accession>
<feature type="compositionally biased region" description="Basic and acidic residues" evidence="9">
    <location>
        <begin position="1"/>
        <end position="10"/>
    </location>
</feature>
<feature type="domain" description="Histidine kinase" evidence="10">
    <location>
        <begin position="257"/>
        <end position="473"/>
    </location>
</feature>
<dbReference type="Gene3D" id="1.10.287.130">
    <property type="match status" value="1"/>
</dbReference>
<dbReference type="SUPFAM" id="SSF47384">
    <property type="entry name" value="Homodimeric domain of signal transducing histidine kinase"/>
    <property type="match status" value="1"/>
</dbReference>
<dbReference type="SMART" id="SM00388">
    <property type="entry name" value="HisKA"/>
    <property type="match status" value="1"/>
</dbReference>
<evidence type="ECO:0000256" key="2">
    <source>
        <dbReference type="ARBA" id="ARBA00004236"/>
    </source>
</evidence>
<evidence type="ECO:0000256" key="1">
    <source>
        <dbReference type="ARBA" id="ARBA00000085"/>
    </source>
</evidence>
<sequence>MGEGECERDAGFGLPGFGPSGFGRSGFSGFGLFGGGANPDAAGPTPRTGRERSAARPGPRPISAQAPPAQTPSGSVPSGSASSGSAGSVPPAQIPPGRGASTIRAGDSTVVSPRRRIRDAAAANPPTAARAALPSRLVRHLVDGLPSGLIVLDADGVVVLANPAAHAMGVIVDSRLDLVELSDLAARTRGDGVDRDRQLDLPPRPEPPLTRPRPDQEAFAVRARTSRLDSDGHVAVILDDLTEARRVEAVRRDFVANVSHELKTPVGALHVLAEAVAAASDDPAAVRRFASRMTHESARLARLVQEIIDLSRLQGADPQPDPQPVQVSVVLAEALDRTRLAAAAQEITVAVIGDSDFVVSGDEGQLVTALANLLDNAVTYSPPGTRVVVGVRRAGDTVELSVADEGIGIAEKDLERVFERFYRADPARSRTTGGTGLGLAIVKHVATNHGGSVSVWSSEGAGSTFTIRLPLLLADADTDIDTDVEIDTGAEIDTDVERGRDNDDGRLTDDD</sequence>
<proteinExistence type="predicted"/>
<dbReference type="GO" id="GO:0016301">
    <property type="term" value="F:kinase activity"/>
    <property type="evidence" value="ECO:0007669"/>
    <property type="project" value="UniProtKB-KW"/>
</dbReference>
<keyword evidence="6 11" id="KW-0418">Kinase</keyword>
<feature type="compositionally biased region" description="Low complexity" evidence="9">
    <location>
        <begin position="120"/>
        <end position="129"/>
    </location>
</feature>
<feature type="compositionally biased region" description="Acidic residues" evidence="9">
    <location>
        <begin position="485"/>
        <end position="494"/>
    </location>
</feature>
<dbReference type="InterPro" id="IPR005467">
    <property type="entry name" value="His_kinase_dom"/>
</dbReference>
<dbReference type="InterPro" id="IPR050351">
    <property type="entry name" value="BphY/WalK/GraS-like"/>
</dbReference>
<dbReference type="Gene3D" id="3.30.450.20">
    <property type="entry name" value="PAS domain"/>
    <property type="match status" value="1"/>
</dbReference>
<feature type="region of interest" description="Disordered" evidence="9">
    <location>
        <begin position="485"/>
        <end position="511"/>
    </location>
</feature>
<dbReference type="InterPro" id="IPR003661">
    <property type="entry name" value="HisK_dim/P_dom"/>
</dbReference>
<dbReference type="EMBL" id="JWIO01000032">
    <property type="protein sequence ID" value="KLL10468.1"/>
    <property type="molecule type" value="Genomic_DNA"/>
</dbReference>
<dbReference type="PRINTS" id="PR00344">
    <property type="entry name" value="BCTRLSENSOR"/>
</dbReference>
<dbReference type="PANTHER" id="PTHR45453:SF1">
    <property type="entry name" value="PHOSPHATE REGULON SENSOR PROTEIN PHOR"/>
    <property type="match status" value="1"/>
</dbReference>
<comment type="subcellular location">
    <subcellularLocation>
        <location evidence="2">Cell membrane</location>
    </subcellularLocation>
</comment>
<dbReference type="InterPro" id="IPR036890">
    <property type="entry name" value="HATPase_C_sf"/>
</dbReference>
<evidence type="ECO:0000256" key="9">
    <source>
        <dbReference type="SAM" id="MobiDB-lite"/>
    </source>
</evidence>
<name>A0ABR5F1C0_9ACTN</name>
<evidence type="ECO:0000256" key="4">
    <source>
        <dbReference type="ARBA" id="ARBA00022553"/>
    </source>
</evidence>
<keyword evidence="4" id="KW-0597">Phosphoprotein</keyword>
<dbReference type="InterPro" id="IPR003594">
    <property type="entry name" value="HATPase_dom"/>
</dbReference>
<evidence type="ECO:0000256" key="7">
    <source>
        <dbReference type="ARBA" id="ARBA00023012"/>
    </source>
</evidence>
<dbReference type="PANTHER" id="PTHR45453">
    <property type="entry name" value="PHOSPHATE REGULON SENSOR PROTEIN PHOR"/>
    <property type="match status" value="1"/>
</dbReference>
<evidence type="ECO:0000313" key="12">
    <source>
        <dbReference type="Proteomes" id="UP000035425"/>
    </source>
</evidence>
<feature type="compositionally biased region" description="Gly residues" evidence="9">
    <location>
        <begin position="13"/>
        <end position="37"/>
    </location>
</feature>
<dbReference type="Pfam" id="PF02518">
    <property type="entry name" value="HATPase_c"/>
    <property type="match status" value="1"/>
</dbReference>
<feature type="compositionally biased region" description="Basic and acidic residues" evidence="9">
    <location>
        <begin position="495"/>
        <end position="511"/>
    </location>
</feature>
<keyword evidence="7" id="KW-0902">Two-component regulatory system</keyword>
<feature type="region of interest" description="Disordered" evidence="9">
    <location>
        <begin position="1"/>
        <end position="129"/>
    </location>
</feature>
<dbReference type="Proteomes" id="UP000035425">
    <property type="component" value="Unassembled WGS sequence"/>
</dbReference>
<feature type="compositionally biased region" description="Basic and acidic residues" evidence="9">
    <location>
        <begin position="189"/>
        <end position="199"/>
    </location>
</feature>
<evidence type="ECO:0000256" key="8">
    <source>
        <dbReference type="ARBA" id="ARBA00039401"/>
    </source>
</evidence>
<evidence type="ECO:0000259" key="10">
    <source>
        <dbReference type="PROSITE" id="PS50109"/>
    </source>
</evidence>
<feature type="compositionally biased region" description="Pro residues" evidence="9">
    <location>
        <begin position="202"/>
        <end position="211"/>
    </location>
</feature>
<keyword evidence="5" id="KW-0808">Transferase</keyword>
<evidence type="ECO:0000313" key="11">
    <source>
        <dbReference type="EMBL" id="KLL10468.1"/>
    </source>
</evidence>
<dbReference type="EC" id="2.7.13.3" evidence="3"/>
<dbReference type="SUPFAM" id="SSF55874">
    <property type="entry name" value="ATPase domain of HSP90 chaperone/DNA topoisomerase II/histidine kinase"/>
    <property type="match status" value="1"/>
</dbReference>
<evidence type="ECO:0000256" key="6">
    <source>
        <dbReference type="ARBA" id="ARBA00022777"/>
    </source>
</evidence>
<reference evidence="11 12" key="1">
    <citation type="submission" date="2014-12" db="EMBL/GenBank/DDBJ databases">
        <title>Frankia sp. BMG5.1 draft genome.</title>
        <authorList>
            <person name="Gtari M."/>
            <person name="Ghodhbane-Gtari F."/>
            <person name="Nouioui I."/>
            <person name="Ktari A."/>
            <person name="Hezbri K."/>
            <person name="Mimouni W."/>
            <person name="Sbissi I."/>
            <person name="Ayari A."/>
            <person name="Yamanaka T."/>
            <person name="Normand P."/>
            <person name="Tisa L.S."/>
            <person name="Boudabous A."/>
        </authorList>
    </citation>
    <scope>NUCLEOTIDE SEQUENCE [LARGE SCALE GENOMIC DNA]</scope>
    <source>
        <strain evidence="11 12">BMG5.1</strain>
    </source>
</reference>
<protein>
    <recommendedName>
        <fullName evidence="8">Sensor-like histidine kinase SenX3</fullName>
        <ecNumber evidence="3">2.7.13.3</ecNumber>
    </recommendedName>
</protein>
<comment type="catalytic activity">
    <reaction evidence="1">
        <text>ATP + protein L-histidine = ADP + protein N-phospho-L-histidine.</text>
        <dbReference type="EC" id="2.7.13.3"/>
    </reaction>
</comment>
<organism evidence="11 12">
    <name type="scientific">Protofrankia coriariae</name>
    <dbReference type="NCBI Taxonomy" id="1562887"/>
    <lineage>
        <taxon>Bacteria</taxon>
        <taxon>Bacillati</taxon>
        <taxon>Actinomycetota</taxon>
        <taxon>Actinomycetes</taxon>
        <taxon>Frankiales</taxon>
        <taxon>Frankiaceae</taxon>
        <taxon>Protofrankia</taxon>
    </lineage>
</organism>
<evidence type="ECO:0000256" key="3">
    <source>
        <dbReference type="ARBA" id="ARBA00012438"/>
    </source>
</evidence>
<dbReference type="CDD" id="cd00075">
    <property type="entry name" value="HATPase"/>
    <property type="match status" value="1"/>
</dbReference>
<dbReference type="PROSITE" id="PS50109">
    <property type="entry name" value="HIS_KIN"/>
    <property type="match status" value="1"/>
</dbReference>
<dbReference type="CDD" id="cd00082">
    <property type="entry name" value="HisKA"/>
    <property type="match status" value="1"/>
</dbReference>
<evidence type="ECO:0000256" key="5">
    <source>
        <dbReference type="ARBA" id="ARBA00022679"/>
    </source>
</evidence>
<feature type="region of interest" description="Disordered" evidence="9">
    <location>
        <begin position="189"/>
        <end position="215"/>
    </location>
</feature>
<dbReference type="InterPro" id="IPR036097">
    <property type="entry name" value="HisK_dim/P_sf"/>
</dbReference>
<dbReference type="Pfam" id="PF00512">
    <property type="entry name" value="HisKA"/>
    <property type="match status" value="1"/>
</dbReference>
<keyword evidence="12" id="KW-1185">Reference proteome</keyword>
<comment type="caution">
    <text evidence="11">The sequence shown here is derived from an EMBL/GenBank/DDBJ whole genome shotgun (WGS) entry which is preliminary data.</text>
</comment>
<dbReference type="Gene3D" id="3.30.565.10">
    <property type="entry name" value="Histidine kinase-like ATPase, C-terminal domain"/>
    <property type="match status" value="1"/>
</dbReference>
<dbReference type="SMART" id="SM00387">
    <property type="entry name" value="HATPase_c"/>
    <property type="match status" value="1"/>
</dbReference>
<dbReference type="InterPro" id="IPR004358">
    <property type="entry name" value="Sig_transdc_His_kin-like_C"/>
</dbReference>